<evidence type="ECO:0000313" key="2">
    <source>
        <dbReference type="EMBL" id="KAK0611304.1"/>
    </source>
</evidence>
<comment type="caution">
    <text evidence="2">The sequence shown here is derived from an EMBL/GenBank/DDBJ whole genome shotgun (WGS) entry which is preliminary data.</text>
</comment>
<feature type="chain" id="PRO_5041457559" evidence="1">
    <location>
        <begin position="28"/>
        <end position="126"/>
    </location>
</feature>
<name>A0AA39W4D8_9PEZI</name>
<dbReference type="EMBL" id="JAULSU010000007">
    <property type="protein sequence ID" value="KAK0611304.1"/>
    <property type="molecule type" value="Genomic_DNA"/>
</dbReference>
<gene>
    <name evidence="2" type="ORF">B0T14DRAFT_325563</name>
</gene>
<feature type="signal peptide" evidence="1">
    <location>
        <begin position="1"/>
        <end position="27"/>
    </location>
</feature>
<evidence type="ECO:0000313" key="3">
    <source>
        <dbReference type="Proteomes" id="UP001175000"/>
    </source>
</evidence>
<dbReference type="AlphaFoldDB" id="A0AA39W4D8"/>
<proteinExistence type="predicted"/>
<dbReference type="Proteomes" id="UP001175000">
    <property type="component" value="Unassembled WGS sequence"/>
</dbReference>
<sequence>MTGRFSSLTASMSLLMTSTSFTGTWLAISPLGAQLQGGEVLLRWVSCCDYQAHPPVMAPSIDGIHFVSPIHPTLNAIRAEVSKDAALEGQDVNVDFVWGPHLIWKRGYWQTRGRRGGWVNDSLYVR</sequence>
<reference evidence="2" key="1">
    <citation type="submission" date="2023-06" db="EMBL/GenBank/DDBJ databases">
        <title>Genome-scale phylogeny and comparative genomics of the fungal order Sordariales.</title>
        <authorList>
            <consortium name="Lawrence Berkeley National Laboratory"/>
            <person name="Hensen N."/>
            <person name="Bonometti L."/>
            <person name="Westerberg I."/>
            <person name="Brannstrom I.O."/>
            <person name="Guillou S."/>
            <person name="Cros-Aarteil S."/>
            <person name="Calhoun S."/>
            <person name="Haridas S."/>
            <person name="Kuo A."/>
            <person name="Mondo S."/>
            <person name="Pangilinan J."/>
            <person name="Riley R."/>
            <person name="Labutti K."/>
            <person name="Andreopoulos B."/>
            <person name="Lipzen A."/>
            <person name="Chen C."/>
            <person name="Yanf M."/>
            <person name="Daum C."/>
            <person name="Ng V."/>
            <person name="Clum A."/>
            <person name="Steindorff A."/>
            <person name="Ohm R."/>
            <person name="Martin F."/>
            <person name="Silar P."/>
            <person name="Natvig D."/>
            <person name="Lalanne C."/>
            <person name="Gautier V."/>
            <person name="Ament-Velasquez S.L."/>
            <person name="Kruys A."/>
            <person name="Hutchinson M.I."/>
            <person name="Powell A.J."/>
            <person name="Barry K."/>
            <person name="Miller A.N."/>
            <person name="Grigoriev I.V."/>
            <person name="Debuchy R."/>
            <person name="Gladieux P."/>
            <person name="Thoren M.H."/>
            <person name="Johannesson H."/>
        </authorList>
    </citation>
    <scope>NUCLEOTIDE SEQUENCE</scope>
    <source>
        <strain evidence="2">CBS 606.72</strain>
    </source>
</reference>
<accession>A0AA39W4D8</accession>
<keyword evidence="1" id="KW-0732">Signal</keyword>
<keyword evidence="3" id="KW-1185">Reference proteome</keyword>
<evidence type="ECO:0000256" key="1">
    <source>
        <dbReference type="SAM" id="SignalP"/>
    </source>
</evidence>
<organism evidence="2 3">
    <name type="scientific">Immersiella caudata</name>
    <dbReference type="NCBI Taxonomy" id="314043"/>
    <lineage>
        <taxon>Eukaryota</taxon>
        <taxon>Fungi</taxon>
        <taxon>Dikarya</taxon>
        <taxon>Ascomycota</taxon>
        <taxon>Pezizomycotina</taxon>
        <taxon>Sordariomycetes</taxon>
        <taxon>Sordariomycetidae</taxon>
        <taxon>Sordariales</taxon>
        <taxon>Lasiosphaeriaceae</taxon>
        <taxon>Immersiella</taxon>
    </lineage>
</organism>
<protein>
    <submittedName>
        <fullName evidence="2">Uncharacterized protein</fullName>
    </submittedName>
</protein>